<evidence type="ECO:0000313" key="2">
    <source>
        <dbReference type="EMBL" id="CAJ60201.1"/>
    </source>
</evidence>
<feature type="compositionally biased region" description="Basic and acidic residues" evidence="1">
    <location>
        <begin position="15"/>
        <end position="26"/>
    </location>
</feature>
<dbReference type="HOGENOM" id="CLU_1842183_0_0_11"/>
<proteinExistence type="predicted"/>
<dbReference type="AlphaFoldDB" id="Q0RQH3"/>
<sequence length="139" mass="14602">MPIDPWGPQAGRPAHRAEVRRTDATRRATGAPRQLSSDEPRVARAETGRATRGRVMSGVRPARAAPVSRSTRGAAPCLLPPTLPVVLSSRAAPSAAARSCPLPFVPPVTAVAPPMPRTKPEPSRAVAWRVADCGAFCTV</sequence>
<feature type="compositionally biased region" description="Basic and acidic residues" evidence="1">
    <location>
        <begin position="36"/>
        <end position="49"/>
    </location>
</feature>
<reference evidence="2 3" key="1">
    <citation type="journal article" date="2007" name="Genome Res.">
        <title>Genome characteristics of facultatively symbiotic Frankia sp. strains reflect host range and host plant biogeography.</title>
        <authorList>
            <person name="Normand P."/>
            <person name="Lapierre P."/>
            <person name="Tisa L.S."/>
            <person name="Gogarten J.P."/>
            <person name="Alloisio N."/>
            <person name="Bagnarol E."/>
            <person name="Bassi C.A."/>
            <person name="Berry A.M."/>
            <person name="Bickhart D.M."/>
            <person name="Choisne N."/>
            <person name="Couloux A."/>
            <person name="Cournoyer B."/>
            <person name="Cruveiller S."/>
            <person name="Daubin V."/>
            <person name="Demange N."/>
            <person name="Francino M.P."/>
            <person name="Goltsman E."/>
            <person name="Huang Y."/>
            <person name="Kopp O.R."/>
            <person name="Labarre L."/>
            <person name="Lapidus A."/>
            <person name="Lavire C."/>
            <person name="Marechal J."/>
            <person name="Martinez M."/>
            <person name="Mastronunzio J.E."/>
            <person name="Mullin B.C."/>
            <person name="Niemann J."/>
            <person name="Pujic P."/>
            <person name="Rawnsley T."/>
            <person name="Rouy Z."/>
            <person name="Schenowitz C."/>
            <person name="Sellstedt A."/>
            <person name="Tavares F."/>
            <person name="Tomkins J.P."/>
            <person name="Vallenet D."/>
            <person name="Valverde C."/>
            <person name="Wall L.G."/>
            <person name="Wang Y."/>
            <person name="Medigue C."/>
            <person name="Benson D.R."/>
        </authorList>
    </citation>
    <scope>NUCLEOTIDE SEQUENCE [LARGE SCALE GENOMIC DNA]</scope>
    <source>
        <strain evidence="3">DSM 45986 / CECT 9034 / ACN14a</strain>
    </source>
</reference>
<keyword evidence="3" id="KW-1185">Reference proteome</keyword>
<name>Q0RQH3_FRAAA</name>
<organism evidence="2 3">
    <name type="scientific">Frankia alni (strain DSM 45986 / CECT 9034 / ACN14a)</name>
    <dbReference type="NCBI Taxonomy" id="326424"/>
    <lineage>
        <taxon>Bacteria</taxon>
        <taxon>Bacillati</taxon>
        <taxon>Actinomycetota</taxon>
        <taxon>Actinomycetes</taxon>
        <taxon>Frankiales</taxon>
        <taxon>Frankiaceae</taxon>
        <taxon>Frankia</taxon>
    </lineage>
</organism>
<gene>
    <name evidence="2" type="ordered locus">FRAAL1545</name>
</gene>
<feature type="region of interest" description="Disordered" evidence="1">
    <location>
        <begin position="1"/>
        <end position="75"/>
    </location>
</feature>
<accession>Q0RQH3</accession>
<evidence type="ECO:0000256" key="1">
    <source>
        <dbReference type="SAM" id="MobiDB-lite"/>
    </source>
</evidence>
<evidence type="ECO:0000313" key="3">
    <source>
        <dbReference type="Proteomes" id="UP000000657"/>
    </source>
</evidence>
<protein>
    <submittedName>
        <fullName evidence="2">Uncharacterized protein</fullName>
    </submittedName>
</protein>
<dbReference type="EMBL" id="CT573213">
    <property type="protein sequence ID" value="CAJ60201.1"/>
    <property type="molecule type" value="Genomic_DNA"/>
</dbReference>
<dbReference type="Proteomes" id="UP000000657">
    <property type="component" value="Chromosome"/>
</dbReference>
<dbReference type="KEGG" id="fal:FRAAL1545"/>